<gene>
    <name evidence="1" type="ORF">AVDCRST_MAG76-1912</name>
</gene>
<organism evidence="1">
    <name type="scientific">uncultured Acidimicrobiales bacterium</name>
    <dbReference type="NCBI Taxonomy" id="310071"/>
    <lineage>
        <taxon>Bacteria</taxon>
        <taxon>Bacillati</taxon>
        <taxon>Actinomycetota</taxon>
        <taxon>Acidimicrobiia</taxon>
        <taxon>Acidimicrobiales</taxon>
        <taxon>environmental samples</taxon>
    </lineage>
</organism>
<proteinExistence type="predicted"/>
<sequence>MALADNEGVNPQPLLEIEAARSVSNPTFTASGALLYTADHGDRVDLHRLEIGELKGTPEALAARPVGWLSDGRLAAVTGQICQTTKPGKLLLVGEGGVEVVAEAVTSAAVRAVLPPPPPTPSIIPDQPPA</sequence>
<dbReference type="AlphaFoldDB" id="A0A6J4I803"/>
<accession>A0A6J4I803</accession>
<evidence type="ECO:0000313" key="1">
    <source>
        <dbReference type="EMBL" id="CAA9243730.1"/>
    </source>
</evidence>
<protein>
    <submittedName>
        <fullName evidence="1">Uncharacterized protein</fullName>
    </submittedName>
</protein>
<dbReference type="EMBL" id="CADCSZ010000117">
    <property type="protein sequence ID" value="CAA9243730.1"/>
    <property type="molecule type" value="Genomic_DNA"/>
</dbReference>
<name>A0A6J4I803_9ACTN</name>
<reference evidence="1" key="1">
    <citation type="submission" date="2020-02" db="EMBL/GenBank/DDBJ databases">
        <authorList>
            <person name="Meier V. D."/>
        </authorList>
    </citation>
    <scope>NUCLEOTIDE SEQUENCE</scope>
    <source>
        <strain evidence="1">AVDCRST_MAG76</strain>
    </source>
</reference>